<dbReference type="Pfam" id="PF14686">
    <property type="entry name" value="fn3_3"/>
    <property type="match status" value="1"/>
</dbReference>
<dbReference type="Pfam" id="PF13205">
    <property type="entry name" value="Big_5"/>
    <property type="match status" value="1"/>
</dbReference>
<feature type="domain" description="Rhamnogalacturonan lyase" evidence="4">
    <location>
        <begin position="177"/>
        <end position="205"/>
    </location>
</feature>
<sequence>MKFIKYILAIIIIICIKSCAKVSTPMGGEKDEDPPILISMKPSNESINIKPTTIELEFNEYIKLENANKQIIVTPRINKDEMVATAIKNKVNIKLNQELEDSTTYVFNFQKSIQDITEGNPAENLKLVFSTGNEIDSLKFTGRVSYVFPQKDKFIKDVLIGLYEKNDTTDVLLAPPYYIAAADTAGRFEITNIKAGEYRAYAWHDSNNTLKAEDKSEAYAFFGDTITINDDINDVQFLLSKADLSDLRINRASTTGENYDVVLSKDPVSIQVDHKDFGNELFYRKNEKNLRFYHTSLRNDSIQIALNLRDSVGFKVDTLIYLKFEESDRRKEALETTTNTGTSFLKKIQAEFSFNKPIKEIKYDSLFVKYDSASIIPIEPKWVYLPDSSLFTKIKIDIPIPDSISNSTFQIFAADSTFFDIENMFNEKKIEANYKKLNPETLVTELLVTIDSEKRPLILELLDKSGKIYKTVYLTETNKHSFLNLEPATYQLRVIVDENKNRKWDPSNMRENRQAEQVWYYTNPDDPKSYDIPLKAGWTNEITVIPRTKRPVISEPIITDDENESATEIDVKEPVEEEETSM</sequence>
<organism evidence="5 6">
    <name type="scientific">Belliella filtrata</name>
    <dbReference type="NCBI Taxonomy" id="2923435"/>
    <lineage>
        <taxon>Bacteria</taxon>
        <taxon>Pseudomonadati</taxon>
        <taxon>Bacteroidota</taxon>
        <taxon>Cytophagia</taxon>
        <taxon>Cytophagales</taxon>
        <taxon>Cyclobacteriaceae</taxon>
        <taxon>Belliella</taxon>
    </lineage>
</organism>
<keyword evidence="1" id="KW-0732">Signal</keyword>
<dbReference type="EMBL" id="JAKZGP010000001">
    <property type="protein sequence ID" value="MCH7407917.1"/>
    <property type="molecule type" value="Genomic_DNA"/>
</dbReference>
<gene>
    <name evidence="5" type="ORF">MM239_00795</name>
</gene>
<comment type="caution">
    <text evidence="5">The sequence shown here is derived from an EMBL/GenBank/DDBJ whole genome shotgun (WGS) entry which is preliminary data.</text>
</comment>
<name>A0ABS9UUQ9_9BACT</name>
<evidence type="ECO:0000313" key="5">
    <source>
        <dbReference type="EMBL" id="MCH7407917.1"/>
    </source>
</evidence>
<dbReference type="InterPro" id="IPR032812">
    <property type="entry name" value="SbsA_Ig"/>
</dbReference>
<feature type="domain" description="SbsA Ig-like" evidence="3">
    <location>
        <begin position="31"/>
        <end position="131"/>
    </location>
</feature>
<feature type="compositionally biased region" description="Acidic residues" evidence="2">
    <location>
        <begin position="558"/>
        <end position="567"/>
    </location>
</feature>
<proteinExistence type="predicted"/>
<evidence type="ECO:0000313" key="6">
    <source>
        <dbReference type="Proteomes" id="UP001165489"/>
    </source>
</evidence>
<accession>A0ABS9UUQ9</accession>
<feature type="region of interest" description="Disordered" evidence="2">
    <location>
        <begin position="555"/>
        <end position="582"/>
    </location>
</feature>
<reference evidence="5" key="1">
    <citation type="submission" date="2022-03" db="EMBL/GenBank/DDBJ databases">
        <title>De novo assembled genomes of Belliella spp. (Cyclobacteriaceae) strains.</title>
        <authorList>
            <person name="Szabo A."/>
            <person name="Korponai K."/>
            <person name="Felfoldi T."/>
        </authorList>
    </citation>
    <scope>NUCLEOTIDE SEQUENCE</scope>
    <source>
        <strain evidence="5">DSM 111904</strain>
    </source>
</reference>
<dbReference type="RefSeq" id="WP_241345856.1">
    <property type="nucleotide sequence ID" value="NZ_JAKZGP010000001.1"/>
</dbReference>
<protein>
    <submittedName>
        <fullName evidence="5">Ig-like domain-containing protein</fullName>
    </submittedName>
</protein>
<evidence type="ECO:0000256" key="2">
    <source>
        <dbReference type="SAM" id="MobiDB-lite"/>
    </source>
</evidence>
<evidence type="ECO:0000259" key="4">
    <source>
        <dbReference type="Pfam" id="PF14686"/>
    </source>
</evidence>
<keyword evidence="6" id="KW-1185">Reference proteome</keyword>
<dbReference type="Proteomes" id="UP001165489">
    <property type="component" value="Unassembled WGS sequence"/>
</dbReference>
<evidence type="ECO:0000256" key="1">
    <source>
        <dbReference type="ARBA" id="ARBA00022729"/>
    </source>
</evidence>
<dbReference type="InterPro" id="IPR029413">
    <property type="entry name" value="RG-lyase_II"/>
</dbReference>
<evidence type="ECO:0000259" key="3">
    <source>
        <dbReference type="Pfam" id="PF13205"/>
    </source>
</evidence>